<name>A0ACC2NEV6_9HYME</name>
<evidence type="ECO:0000313" key="1">
    <source>
        <dbReference type="EMBL" id="KAJ8669774.1"/>
    </source>
</evidence>
<sequence>MPPTVQNGAADKRTSTRPAEKRLELICKVKYCNSLPDIAFDPKFISYPFDSARFIQYNPTSLERNYKYEVLTEHDLGVEIDLINRDTYNCDLNIQLDPADERLLEEDILTPQDSKRSRHHARSVSWLRRTEYISTEQTRFQPQTTSDKVEAKVGHNIKKHFKEETLYMDRESQIRAIEKTFEDNMKPIEKHYSKPGVTAVEVYDVFPDFKLWKYPCAQVIFDSDPAPMGISAPAQIEEMSQAMIRGVMDESGEQFVAYFLPTEDTLEKRKRDFCSGLEYADEEEYEYKMAREYNWNVKSKASKGYEENYFLVMREDGVYYNELETRVRLSKRRQKIGQPASNTRLVVKHRPLNANEFHGSENEDDDEEKDEKPVKGESGSRASSRASSAVSSRKSRSRSPSKARSMRSTRSARSTRTQSSRQSSKSRSGSASGSESGSARSGSAAKSEASGSGRSRSGSPATAKSGSDRSRSGSPATAKSGSGRSRSGSPATAKSGSGRSRSGSPTTAKSGSGRSRSGSPTTAKSGSGRSRSGSPTTAKSGSGRSRSGSPTTAKSGSERSRSGTPATSARSRSGSKSGSASPAKSRSSE</sequence>
<reference evidence="1" key="1">
    <citation type="submission" date="2023-04" db="EMBL/GenBank/DDBJ databases">
        <title>A chromosome-level genome assembly of the parasitoid wasp Eretmocerus hayati.</title>
        <authorList>
            <person name="Zhong Y."/>
            <person name="Liu S."/>
            <person name="Liu Y."/>
        </authorList>
    </citation>
    <scope>NUCLEOTIDE SEQUENCE</scope>
    <source>
        <strain evidence="1">ZJU_SS_LIU_2023</strain>
    </source>
</reference>
<evidence type="ECO:0000313" key="2">
    <source>
        <dbReference type="Proteomes" id="UP001239111"/>
    </source>
</evidence>
<accession>A0ACC2NEV6</accession>
<dbReference type="Proteomes" id="UP001239111">
    <property type="component" value="Chromosome 3"/>
</dbReference>
<organism evidence="1 2">
    <name type="scientific">Eretmocerus hayati</name>
    <dbReference type="NCBI Taxonomy" id="131215"/>
    <lineage>
        <taxon>Eukaryota</taxon>
        <taxon>Metazoa</taxon>
        <taxon>Ecdysozoa</taxon>
        <taxon>Arthropoda</taxon>
        <taxon>Hexapoda</taxon>
        <taxon>Insecta</taxon>
        <taxon>Pterygota</taxon>
        <taxon>Neoptera</taxon>
        <taxon>Endopterygota</taxon>
        <taxon>Hymenoptera</taxon>
        <taxon>Apocrita</taxon>
        <taxon>Proctotrupomorpha</taxon>
        <taxon>Chalcidoidea</taxon>
        <taxon>Aphelinidae</taxon>
        <taxon>Aphelininae</taxon>
        <taxon>Eretmocerus</taxon>
    </lineage>
</organism>
<keyword evidence="2" id="KW-1185">Reference proteome</keyword>
<proteinExistence type="predicted"/>
<comment type="caution">
    <text evidence="1">The sequence shown here is derived from an EMBL/GenBank/DDBJ whole genome shotgun (WGS) entry which is preliminary data.</text>
</comment>
<protein>
    <submittedName>
        <fullName evidence="1">Uncharacterized protein</fullName>
    </submittedName>
</protein>
<gene>
    <name evidence="1" type="ORF">QAD02_001033</name>
</gene>
<dbReference type="EMBL" id="CM056743">
    <property type="protein sequence ID" value="KAJ8669774.1"/>
    <property type="molecule type" value="Genomic_DNA"/>
</dbReference>